<organism evidence="4 5">
    <name type="scientific">Pantoea phytobeneficialis</name>
    <dbReference type="NCBI Taxonomy" id="2052056"/>
    <lineage>
        <taxon>Bacteria</taxon>
        <taxon>Pseudomonadati</taxon>
        <taxon>Pseudomonadota</taxon>
        <taxon>Gammaproteobacteria</taxon>
        <taxon>Enterobacterales</taxon>
        <taxon>Erwiniaceae</taxon>
        <taxon>Pantoea</taxon>
    </lineage>
</organism>
<evidence type="ECO:0000256" key="1">
    <source>
        <dbReference type="SAM" id="Phobius"/>
    </source>
</evidence>
<dbReference type="InterPro" id="IPR035919">
    <property type="entry name" value="EAL_sf"/>
</dbReference>
<dbReference type="InterPro" id="IPR043128">
    <property type="entry name" value="Rev_trsase/Diguanyl_cyclase"/>
</dbReference>
<dbReference type="SUPFAM" id="SSF141868">
    <property type="entry name" value="EAL domain-like"/>
    <property type="match status" value="1"/>
</dbReference>
<feature type="domain" description="EAL" evidence="2">
    <location>
        <begin position="604"/>
        <end position="854"/>
    </location>
</feature>
<dbReference type="PROSITE" id="PS50887">
    <property type="entry name" value="GGDEF"/>
    <property type="match status" value="1"/>
</dbReference>
<dbReference type="CDD" id="cd01949">
    <property type="entry name" value="GGDEF"/>
    <property type="match status" value="1"/>
</dbReference>
<evidence type="ECO:0000259" key="3">
    <source>
        <dbReference type="PROSITE" id="PS50887"/>
    </source>
</evidence>
<feature type="transmembrane region" description="Helical" evidence="1">
    <location>
        <begin position="21"/>
        <end position="43"/>
    </location>
</feature>
<dbReference type="InterPro" id="IPR007892">
    <property type="entry name" value="CHASE4"/>
</dbReference>
<dbReference type="Proteomes" id="UP001171299">
    <property type="component" value="Unassembled WGS sequence"/>
</dbReference>
<gene>
    <name evidence="4" type="ORF">Q3404_23025</name>
</gene>
<dbReference type="Gene3D" id="3.30.70.270">
    <property type="match status" value="1"/>
</dbReference>
<dbReference type="Pfam" id="PF00990">
    <property type="entry name" value="GGDEF"/>
    <property type="match status" value="1"/>
</dbReference>
<dbReference type="NCBIfam" id="TIGR00229">
    <property type="entry name" value="sensory_box"/>
    <property type="match status" value="1"/>
</dbReference>
<dbReference type="PANTHER" id="PTHR44757:SF10">
    <property type="entry name" value="MEMBRANE PROTEIN"/>
    <property type="match status" value="1"/>
</dbReference>
<keyword evidence="1" id="KW-1133">Transmembrane helix</keyword>
<protein>
    <submittedName>
        <fullName evidence="4">EAL domain-containing protein</fullName>
    </submittedName>
</protein>
<dbReference type="Pfam" id="PF00563">
    <property type="entry name" value="EAL"/>
    <property type="match status" value="1"/>
</dbReference>
<dbReference type="RefSeq" id="WP_208726129.1">
    <property type="nucleotide sequence ID" value="NZ_CP024637.1"/>
</dbReference>
<dbReference type="InterPro" id="IPR035965">
    <property type="entry name" value="PAS-like_dom_sf"/>
</dbReference>
<dbReference type="PANTHER" id="PTHR44757">
    <property type="entry name" value="DIGUANYLATE CYCLASE DGCP"/>
    <property type="match status" value="1"/>
</dbReference>
<dbReference type="CDD" id="cd00130">
    <property type="entry name" value="PAS"/>
    <property type="match status" value="1"/>
</dbReference>
<dbReference type="SUPFAM" id="SSF55785">
    <property type="entry name" value="PYP-like sensor domain (PAS domain)"/>
    <property type="match status" value="1"/>
</dbReference>
<accession>A0ABT8Y142</accession>
<comment type="caution">
    <text evidence="4">The sequence shown here is derived from an EMBL/GenBank/DDBJ whole genome shotgun (WGS) entry which is preliminary data.</text>
</comment>
<dbReference type="Gene3D" id="3.30.450.20">
    <property type="entry name" value="PAS domain"/>
    <property type="match status" value="1"/>
</dbReference>
<sequence>MLKSFTNFSSASSRKLIRQPLIIMILLMFFGFIITLGMIFFIASDLNSISDTEDSVLIRKLIQNQQDDISSHLTDNAVWGGSYKNLHEKVNLNWAWEQQNLGASLYKDFGYNGIFVINPAGKTVYSIINGKLSTDSIQQWMETDPTPAILHQLRKSNGSASTQFMMVKGKPVLVSAAWITPGSDNTIKNVSEQHSILLFVVNMTDAKLIKLGADYTINNLHYEESETPYDGAKNMIPLSEFGARGILTWQSENPGKQLIVLLLPITVVIYLGMLFAAIMQLKHIIKIVQSSDENIFMLQQSQLALLASEKRFRDVAETSTDWIWEADNNLAFNWISSRFSAITGYSSNIWIHRTLQDFLFNGNSLLNSLEDKLKPGEYTHLSRCRYLSAQQYIRYCDLTIRRIELANGRQGFRGTVTDVTLEVEAEEKAKYLALHDDLTGLPNRTQMKQFLTGELEIHHTCDNPLAVIMVDLDKFKPVNDIYGHAMGDAVLHEVSLRFRHCVDDVGFTARLGGDEFVIIVPAMDTEEISNLCDKIIEKINTPFHINGTEISIGVSMGIATTPKDADNITDILRYSDFALYKAKNNGGNKYEFYHTELTDKIVQRREMESELREAIRSGQLAVVYQPRLNMKLAKVTAVEALVRWNHPVRGLVMPDQFISLAEETGLIKEITDWVIERACFDMQSCFDQMKVSVNISALEFSDRGLTERITRILEKTGFASHRLEIEITENALVKNPDDALKTMRELHKLGINFHVDDFGTGYASFGYLSNFPFNGLKLDKSFILAMHESDNALKIVENLISLGKAYSLVITAEGVETLQQKEQLQKFNCDVLQGYLIGQPIQITQLTETYQEHVLA</sequence>
<dbReference type="SMART" id="SM00052">
    <property type="entry name" value="EAL"/>
    <property type="match status" value="1"/>
</dbReference>
<proteinExistence type="predicted"/>
<feature type="transmembrane region" description="Helical" evidence="1">
    <location>
        <begin position="258"/>
        <end position="279"/>
    </location>
</feature>
<dbReference type="Pfam" id="PF05228">
    <property type="entry name" value="CHASE4"/>
    <property type="match status" value="1"/>
</dbReference>
<dbReference type="SMART" id="SM00267">
    <property type="entry name" value="GGDEF"/>
    <property type="match status" value="1"/>
</dbReference>
<dbReference type="InterPro" id="IPR029787">
    <property type="entry name" value="Nucleotide_cyclase"/>
</dbReference>
<evidence type="ECO:0000313" key="4">
    <source>
        <dbReference type="EMBL" id="MDO6409449.1"/>
    </source>
</evidence>
<keyword evidence="1" id="KW-0472">Membrane</keyword>
<keyword evidence="1" id="KW-0812">Transmembrane</keyword>
<keyword evidence="5" id="KW-1185">Reference proteome</keyword>
<dbReference type="SUPFAM" id="SSF55073">
    <property type="entry name" value="Nucleotide cyclase"/>
    <property type="match status" value="1"/>
</dbReference>
<dbReference type="InterPro" id="IPR001633">
    <property type="entry name" value="EAL_dom"/>
</dbReference>
<dbReference type="InterPro" id="IPR052155">
    <property type="entry name" value="Biofilm_reg_signaling"/>
</dbReference>
<evidence type="ECO:0000313" key="5">
    <source>
        <dbReference type="Proteomes" id="UP001171299"/>
    </source>
</evidence>
<name>A0ABT8Y142_9GAMM</name>
<feature type="domain" description="GGDEF" evidence="3">
    <location>
        <begin position="463"/>
        <end position="595"/>
    </location>
</feature>
<dbReference type="PROSITE" id="PS50883">
    <property type="entry name" value="EAL"/>
    <property type="match status" value="1"/>
</dbReference>
<dbReference type="InterPro" id="IPR000014">
    <property type="entry name" value="PAS"/>
</dbReference>
<dbReference type="InterPro" id="IPR000160">
    <property type="entry name" value="GGDEF_dom"/>
</dbReference>
<reference evidence="4" key="1">
    <citation type="submission" date="2023-07" db="EMBL/GenBank/DDBJ databases">
        <title>The extreme plant-growth-promoting properties of Pantoea phytobeneficialis PF55 revealed by functional and genomic analysis.</title>
        <authorList>
            <person name="Nascimento F.X."/>
            <person name="Marcio R.J."/>
        </authorList>
    </citation>
    <scope>NUCLEOTIDE SEQUENCE</scope>
    <source>
        <strain evidence="4">PF55</strain>
    </source>
</reference>
<evidence type="ECO:0000259" key="2">
    <source>
        <dbReference type="PROSITE" id="PS50883"/>
    </source>
</evidence>
<dbReference type="CDD" id="cd01948">
    <property type="entry name" value="EAL"/>
    <property type="match status" value="1"/>
</dbReference>
<dbReference type="NCBIfam" id="TIGR00254">
    <property type="entry name" value="GGDEF"/>
    <property type="match status" value="1"/>
</dbReference>
<dbReference type="Gene3D" id="3.20.20.450">
    <property type="entry name" value="EAL domain"/>
    <property type="match status" value="1"/>
</dbReference>
<dbReference type="EMBL" id="JAUOOM010000030">
    <property type="protein sequence ID" value="MDO6409449.1"/>
    <property type="molecule type" value="Genomic_DNA"/>
</dbReference>